<reference evidence="2" key="1">
    <citation type="submission" date="2022-05" db="EMBL/GenBank/DDBJ databases">
        <title>The Musa troglodytarum L. genome provides insights into the mechanism of non-climacteric behaviour and enrichment of carotenoids.</title>
        <authorList>
            <person name="Wang J."/>
        </authorList>
    </citation>
    <scope>NUCLEOTIDE SEQUENCE</scope>
    <source>
        <tissue evidence="2">Leaf</tissue>
    </source>
</reference>
<feature type="transmembrane region" description="Helical" evidence="1">
    <location>
        <begin position="241"/>
        <end position="259"/>
    </location>
</feature>
<dbReference type="InterPro" id="IPR025461">
    <property type="entry name" value="ABA4-like"/>
</dbReference>
<dbReference type="EMBL" id="CP097511">
    <property type="protein sequence ID" value="URE46914.1"/>
    <property type="molecule type" value="Genomic_DNA"/>
</dbReference>
<evidence type="ECO:0000256" key="1">
    <source>
        <dbReference type="SAM" id="Phobius"/>
    </source>
</evidence>
<protein>
    <recommendedName>
        <fullName evidence="4">Protein ABA DEFICIENT 4, chloroplastic</fullName>
    </recommendedName>
</protein>
<evidence type="ECO:0000313" key="2">
    <source>
        <dbReference type="EMBL" id="URE46914.1"/>
    </source>
</evidence>
<dbReference type="AlphaFoldDB" id="A0A9E7IEL2"/>
<proteinExistence type="predicted"/>
<organism evidence="2 3">
    <name type="scientific">Musa troglodytarum</name>
    <name type="common">fe'i banana</name>
    <dbReference type="NCBI Taxonomy" id="320322"/>
    <lineage>
        <taxon>Eukaryota</taxon>
        <taxon>Viridiplantae</taxon>
        <taxon>Streptophyta</taxon>
        <taxon>Embryophyta</taxon>
        <taxon>Tracheophyta</taxon>
        <taxon>Spermatophyta</taxon>
        <taxon>Magnoliopsida</taxon>
        <taxon>Liliopsida</taxon>
        <taxon>Zingiberales</taxon>
        <taxon>Musaceae</taxon>
        <taxon>Musa</taxon>
    </lineage>
</organism>
<feature type="transmembrane region" description="Helical" evidence="1">
    <location>
        <begin position="210"/>
        <end position="229"/>
    </location>
</feature>
<dbReference type="PANTHER" id="PTHR34543:SF1">
    <property type="entry name" value="PROTEIN ABA DEFICIENT 4, CHLOROPLASTIC"/>
    <property type="match status" value="1"/>
</dbReference>
<keyword evidence="3" id="KW-1185">Reference proteome</keyword>
<sequence>MVMLLGIGVLDPVTFTLRFLSDSQLNRVNRYCSPQPPSILNPPPTCLSDDNVTGTIAESTDELVADWAPVEDRRATAHATSLGVRAWRHRRWESPSVCCCRRCSFCCPRQKMTPLFCCPCNNLVSPQMPSFYQAPPLRNPSRAQQISAVARMNSEFLSAVDLRSKHQVHWGFVGSSRIQYKPNVSRIVHRRRAFRPSACWLTSSQIANDAFTWGTVSVLPFYTLMVVAPNAALTRRTMESNLPYVVLGVVYAYLLYLSWTPDTFRTMFASKYWLPELSGIAKMFSNEMTMASAWIHLLAVDLFAARQVFHDGLKNNVETRHSVSLCLLFCPVGIFSHFITKSLSKTANQRH</sequence>
<feature type="transmembrane region" description="Helical" evidence="1">
    <location>
        <begin position="291"/>
        <end position="309"/>
    </location>
</feature>
<evidence type="ECO:0000313" key="3">
    <source>
        <dbReference type="Proteomes" id="UP001055439"/>
    </source>
</evidence>
<feature type="transmembrane region" description="Helical" evidence="1">
    <location>
        <begin position="321"/>
        <end position="339"/>
    </location>
</feature>
<dbReference type="OrthoDB" id="441446at2759"/>
<gene>
    <name evidence="2" type="ORF">MUK42_25187</name>
</gene>
<name>A0A9E7IEL2_9LILI</name>
<keyword evidence="1" id="KW-0812">Transmembrane</keyword>
<keyword evidence="1" id="KW-1133">Transmembrane helix</keyword>
<dbReference type="Pfam" id="PF14108">
    <property type="entry name" value="ABA4-like"/>
    <property type="match status" value="1"/>
</dbReference>
<dbReference type="Proteomes" id="UP001055439">
    <property type="component" value="Chromosome 9"/>
</dbReference>
<keyword evidence="1" id="KW-0472">Membrane</keyword>
<accession>A0A9E7IEL2</accession>
<dbReference type="PANTHER" id="PTHR34543">
    <property type="entry name" value="PROTEIN ABA DEFICIENT 4, CHLOROPLASTIC"/>
    <property type="match status" value="1"/>
</dbReference>
<evidence type="ECO:0008006" key="4">
    <source>
        <dbReference type="Google" id="ProtNLM"/>
    </source>
</evidence>